<proteinExistence type="predicted"/>
<protein>
    <recommendedName>
        <fullName evidence="2">Ricin B lectin domain-containing protein</fullName>
    </recommendedName>
</protein>
<organism evidence="3 4">
    <name type="scientific">Actinoplanes couchii</name>
    <dbReference type="NCBI Taxonomy" id="403638"/>
    <lineage>
        <taxon>Bacteria</taxon>
        <taxon>Bacillati</taxon>
        <taxon>Actinomycetota</taxon>
        <taxon>Actinomycetes</taxon>
        <taxon>Micromonosporales</taxon>
        <taxon>Micromonosporaceae</taxon>
        <taxon>Actinoplanes</taxon>
    </lineage>
</organism>
<evidence type="ECO:0000259" key="2">
    <source>
        <dbReference type="Pfam" id="PF14200"/>
    </source>
</evidence>
<feature type="chain" id="PRO_5046693197" description="Ricin B lectin domain-containing protein" evidence="1">
    <location>
        <begin position="29"/>
        <end position="168"/>
    </location>
</feature>
<gene>
    <name evidence="3" type="ORF">Aco03nite_099360</name>
</gene>
<accession>A0ABQ3XSP3</accession>
<dbReference type="Pfam" id="PF14200">
    <property type="entry name" value="RicinB_lectin_2"/>
    <property type="match status" value="1"/>
</dbReference>
<dbReference type="PROSITE" id="PS50231">
    <property type="entry name" value="RICIN_B_LECTIN"/>
    <property type="match status" value="1"/>
</dbReference>
<keyword evidence="4" id="KW-1185">Reference proteome</keyword>
<dbReference type="InterPro" id="IPR000772">
    <property type="entry name" value="Ricin_B_lectin"/>
</dbReference>
<dbReference type="Gene3D" id="2.80.10.50">
    <property type="match status" value="1"/>
</dbReference>
<dbReference type="EMBL" id="BOMG01000129">
    <property type="protein sequence ID" value="GID61532.1"/>
    <property type="molecule type" value="Genomic_DNA"/>
</dbReference>
<name>A0ABQ3XSP3_9ACTN</name>
<feature type="signal peptide" evidence="1">
    <location>
        <begin position="1"/>
        <end position="28"/>
    </location>
</feature>
<evidence type="ECO:0000313" key="4">
    <source>
        <dbReference type="Proteomes" id="UP000612282"/>
    </source>
</evidence>
<dbReference type="RefSeq" id="WP_203809608.1">
    <property type="nucleotide sequence ID" value="NZ_BAAAQE010000105.1"/>
</dbReference>
<reference evidence="3 4" key="1">
    <citation type="submission" date="2021-01" db="EMBL/GenBank/DDBJ databases">
        <title>Whole genome shotgun sequence of Actinoplanes couchii NBRC 106145.</title>
        <authorList>
            <person name="Komaki H."/>
            <person name="Tamura T."/>
        </authorList>
    </citation>
    <scope>NUCLEOTIDE SEQUENCE [LARGE SCALE GENOMIC DNA]</scope>
    <source>
        <strain evidence="3 4">NBRC 106145</strain>
    </source>
</reference>
<evidence type="ECO:0000313" key="3">
    <source>
        <dbReference type="EMBL" id="GID61532.1"/>
    </source>
</evidence>
<dbReference type="SUPFAM" id="SSF50370">
    <property type="entry name" value="Ricin B-like lectins"/>
    <property type="match status" value="1"/>
</dbReference>
<evidence type="ECO:0000256" key="1">
    <source>
        <dbReference type="SAM" id="SignalP"/>
    </source>
</evidence>
<comment type="caution">
    <text evidence="3">The sequence shown here is derived from an EMBL/GenBank/DDBJ whole genome shotgun (WGS) entry which is preliminary data.</text>
</comment>
<sequence>MTTKSTVRRLAVIAVLLLAATFAQPPQAAQAASRWQIKSYGGKCIDGNNATGQAYMWTCLRTSNQYFYFDLVEGLYYRLRNAKTGRCLGFDGTAGWSPTYNLACDGNWATHWSVRLNQSGPPDYYFIQPRYLPAYTSCLSPEHLDVNGSAIRSDACVNEWISWTWYQV</sequence>
<keyword evidence="1" id="KW-0732">Signal</keyword>
<dbReference type="Proteomes" id="UP000612282">
    <property type="component" value="Unassembled WGS sequence"/>
</dbReference>
<dbReference type="InterPro" id="IPR035992">
    <property type="entry name" value="Ricin_B-like_lectins"/>
</dbReference>
<feature type="domain" description="Ricin B lectin" evidence="2">
    <location>
        <begin position="34"/>
        <end position="91"/>
    </location>
</feature>